<evidence type="ECO:0000313" key="3">
    <source>
        <dbReference type="Proteomes" id="UP000823388"/>
    </source>
</evidence>
<keyword evidence="3" id="KW-1185">Reference proteome</keyword>
<proteinExistence type="predicted"/>
<protein>
    <submittedName>
        <fullName evidence="2">Uncharacterized protein</fullName>
    </submittedName>
</protein>
<reference evidence="2" key="1">
    <citation type="submission" date="2020-05" db="EMBL/GenBank/DDBJ databases">
        <title>WGS assembly of Panicum virgatum.</title>
        <authorList>
            <person name="Lovell J.T."/>
            <person name="Jenkins J."/>
            <person name="Shu S."/>
            <person name="Juenger T.E."/>
            <person name="Schmutz J."/>
        </authorList>
    </citation>
    <scope>NUCLEOTIDE SEQUENCE</scope>
    <source>
        <strain evidence="2">AP13</strain>
    </source>
</reference>
<feature type="region of interest" description="Disordered" evidence="1">
    <location>
        <begin position="1"/>
        <end position="108"/>
    </location>
</feature>
<evidence type="ECO:0000313" key="2">
    <source>
        <dbReference type="EMBL" id="KAG2633066.1"/>
    </source>
</evidence>
<dbReference type="EMBL" id="CM029040">
    <property type="protein sequence ID" value="KAG2633066.1"/>
    <property type="molecule type" value="Genomic_DNA"/>
</dbReference>
<comment type="caution">
    <text evidence="2">The sequence shown here is derived from an EMBL/GenBank/DDBJ whole genome shotgun (WGS) entry which is preliminary data.</text>
</comment>
<evidence type="ECO:0000256" key="1">
    <source>
        <dbReference type="SAM" id="MobiDB-lite"/>
    </source>
</evidence>
<feature type="compositionally biased region" description="Basic and acidic residues" evidence="1">
    <location>
        <begin position="221"/>
        <end position="245"/>
    </location>
</feature>
<accession>A0A8T0VHH1</accession>
<dbReference type="Proteomes" id="UP000823388">
    <property type="component" value="Chromosome 2N"/>
</dbReference>
<dbReference type="AlphaFoldDB" id="A0A8T0VHH1"/>
<name>A0A8T0VHH1_PANVG</name>
<feature type="compositionally biased region" description="Basic and acidic residues" evidence="1">
    <location>
        <begin position="22"/>
        <end position="32"/>
    </location>
</feature>
<sequence length="245" mass="25891">MTPPTERTMHESAAAITVSRISGKDFRPEHPNPKPLRASSSELEGTGKPSQGGPPRAVPSQCHPNMSCRDEAVQPQLLASPRSHAGRTCSLHDRGPDPQRPPSAEAARRAKAGGIFLLLCRTHVCAWPLLAPGAPRPPRADGPPGLVAQAAAAIPACRLRRVETSKSGGARAGSARRQAGSALTMLLRAAMPRSLAPSRPGVRALHGTNHPAVAFLAGRRASGDLLERRRGGRRRGLEQRREGAP</sequence>
<gene>
    <name evidence="2" type="ORF">PVAP13_2NG288609</name>
</gene>
<feature type="region of interest" description="Disordered" evidence="1">
    <location>
        <begin position="216"/>
        <end position="245"/>
    </location>
</feature>
<organism evidence="2 3">
    <name type="scientific">Panicum virgatum</name>
    <name type="common">Blackwell switchgrass</name>
    <dbReference type="NCBI Taxonomy" id="38727"/>
    <lineage>
        <taxon>Eukaryota</taxon>
        <taxon>Viridiplantae</taxon>
        <taxon>Streptophyta</taxon>
        <taxon>Embryophyta</taxon>
        <taxon>Tracheophyta</taxon>
        <taxon>Spermatophyta</taxon>
        <taxon>Magnoliopsida</taxon>
        <taxon>Liliopsida</taxon>
        <taxon>Poales</taxon>
        <taxon>Poaceae</taxon>
        <taxon>PACMAD clade</taxon>
        <taxon>Panicoideae</taxon>
        <taxon>Panicodae</taxon>
        <taxon>Paniceae</taxon>
        <taxon>Panicinae</taxon>
        <taxon>Panicum</taxon>
        <taxon>Panicum sect. Hiantes</taxon>
    </lineage>
</organism>